<sequence>MVPRNATAAVLMLAAPFVEHVGPLDARLIGDVLADTAEPDEPRQTPHKVIRDVPDVLHVFVGFRRGIRFVARTATSSALDSWTVLAGASRCSVVGTAGV</sequence>
<dbReference type="EMBL" id="HBUE01081524">
    <property type="protein sequence ID" value="CAG6477706.1"/>
    <property type="molecule type" value="Transcribed_RNA"/>
</dbReference>
<reference evidence="1" key="1">
    <citation type="submission" date="2021-05" db="EMBL/GenBank/DDBJ databases">
        <authorList>
            <person name="Alioto T."/>
            <person name="Alioto T."/>
            <person name="Gomez Garrido J."/>
        </authorList>
    </citation>
    <scope>NUCLEOTIDE SEQUENCE</scope>
</reference>
<dbReference type="EMBL" id="HBUE01210300">
    <property type="protein sequence ID" value="CAG6534194.1"/>
    <property type="molecule type" value="Transcribed_RNA"/>
</dbReference>
<organism evidence="1">
    <name type="scientific">Culex pipiens</name>
    <name type="common">House mosquito</name>
    <dbReference type="NCBI Taxonomy" id="7175"/>
    <lineage>
        <taxon>Eukaryota</taxon>
        <taxon>Metazoa</taxon>
        <taxon>Ecdysozoa</taxon>
        <taxon>Arthropoda</taxon>
        <taxon>Hexapoda</taxon>
        <taxon>Insecta</taxon>
        <taxon>Pterygota</taxon>
        <taxon>Neoptera</taxon>
        <taxon>Endopterygota</taxon>
        <taxon>Diptera</taxon>
        <taxon>Nematocera</taxon>
        <taxon>Culicoidea</taxon>
        <taxon>Culicidae</taxon>
        <taxon>Culicinae</taxon>
        <taxon>Culicini</taxon>
        <taxon>Culex</taxon>
        <taxon>Culex</taxon>
    </lineage>
</organism>
<protein>
    <submittedName>
        <fullName evidence="1">(northern house mosquito) hypothetical protein</fullName>
    </submittedName>
</protein>
<name>A0A8D8HG02_CULPI</name>
<dbReference type="EMBL" id="HBUE01316711">
    <property type="protein sequence ID" value="CAG6586095.1"/>
    <property type="molecule type" value="Transcribed_RNA"/>
</dbReference>
<evidence type="ECO:0000313" key="1">
    <source>
        <dbReference type="EMBL" id="CAG6534193.1"/>
    </source>
</evidence>
<dbReference type="EMBL" id="HBUE01081519">
    <property type="protein sequence ID" value="CAG6477702.1"/>
    <property type="molecule type" value="Transcribed_RNA"/>
</dbReference>
<dbReference type="AlphaFoldDB" id="A0A8D8HG02"/>
<proteinExistence type="predicted"/>
<dbReference type="EMBL" id="HBUE01081520">
    <property type="protein sequence ID" value="CAG6477703.1"/>
    <property type="molecule type" value="Transcribed_RNA"/>
</dbReference>
<dbReference type="EMBL" id="HBUE01316710">
    <property type="protein sequence ID" value="CAG6586094.1"/>
    <property type="molecule type" value="Transcribed_RNA"/>
</dbReference>
<dbReference type="EMBL" id="HBUE01210299">
    <property type="protein sequence ID" value="CAG6534193.1"/>
    <property type="molecule type" value="Transcribed_RNA"/>
</dbReference>
<accession>A0A8D8HG02</accession>